<dbReference type="InterPro" id="IPR037624">
    <property type="entry name" value="Nup133-like"/>
</dbReference>
<dbReference type="Gene3D" id="2.130.10.10">
    <property type="entry name" value="YVTN repeat-like/Quinoprotein amine dehydrogenase"/>
    <property type="match status" value="1"/>
</dbReference>
<comment type="similarity">
    <text evidence="2">Belongs to the nucleoporin Nup133 family.</text>
</comment>
<dbReference type="GO" id="GO:0031080">
    <property type="term" value="C:nuclear pore outer ring"/>
    <property type="evidence" value="ECO:0007669"/>
    <property type="project" value="TreeGrafter"/>
</dbReference>
<feature type="compositionally biased region" description="Basic and acidic residues" evidence="8">
    <location>
        <begin position="23"/>
        <end position="47"/>
    </location>
</feature>
<dbReference type="GO" id="GO:0017056">
    <property type="term" value="F:structural constituent of nuclear pore"/>
    <property type="evidence" value="ECO:0007669"/>
    <property type="project" value="InterPro"/>
</dbReference>
<dbReference type="InterPro" id="IPR014908">
    <property type="entry name" value="Nucleoporin_Nup133/Nup155_N"/>
</dbReference>
<dbReference type="GO" id="GO:0006606">
    <property type="term" value="P:protein import into nucleus"/>
    <property type="evidence" value="ECO:0007669"/>
    <property type="project" value="TreeGrafter"/>
</dbReference>
<evidence type="ECO:0000259" key="9">
    <source>
        <dbReference type="Pfam" id="PF03177"/>
    </source>
</evidence>
<keyword evidence="3" id="KW-0813">Transport</keyword>
<sequence length="1322" mass="149124">MFAPESGTHAVSSLRNPRRRQRTSLEDPVKPPDAKRQRSALRREPRKPSMNIDVDFDEHAEFKPDSDLRKRIENENELGLEWNLAIRSSEKTGKPTAQNDRTVVLSSNDYYTVTQISTGADQPVEAISGPARCVFNFESGFSLLLSESRALIWQYHPSAPSQGSELSISIPEWCKSDGEAPMGTLISNITSTVPGLFIVAPSTGKLLYWETASNATVIGIAKQKQSGLQGSISGLFYGERVTDVINVEPSGVILTFSTGRVAQITFRDPQGKSALSVNFLQSTAKLAAGGLFYGIRNVLGNSAWRKDIAAVRAGSSIFRGQRDIIVASTTGLLEIWDSHWNSVNSLRAEIDIQKDICSFLGMGGDSKSDSLKVLDFVAAHRDTKLSSNSEEQHETTTLFILVVIYRKASTKTYAVIKAQLWNDNMNLVSSHILENVVTTDELDKQKPKLHVTQSWDTAFILMGQKLWILSLCKIEPSPSAQLLDGVISKPFQDRVQFQTGDKYEILGSGVEEKSLESQGSGCLLMIRGFGLIRISATPSRLGSTEYVCVTAKQKIEQAVFYGTMSNTPLSFSSEGEPTFTVIEFEEAALEICSEILRSTSRFISRGGISLDQNFRLRSKALADLTAELARRRIPLSKRVQWELMWAGEKLAAQRSIWKLEEGFQKRWDSETFLSRVIGLMNDKFKTKYVPSDNINQNDPVRHWFIRDTFQMQHIIPWIFNTIRGLKGPSGRSGIAFMTQVYQASELSLTILEEAYRFREDHALQYGLGGENFDNGVFLGPYIEIPEFWTSENMVYNETIHMLDLELDSTRSWMQQPVSQVAHADDDILGHIGKNSCRRLRALNKMLLERVRWLSAQDDPKLGDEAISLNESSHQQRRWQLYKMAGIGELQGAISLAEEFRDVEALVELMIELQDQIRGNSSSLGAPISPTVYNTTTLQQKIQGYFDCFGELWADAFFSRQIAAGQPGVLLSMKEYQSHITRFLRKDSSYLSLSWINDVIGEEDYDAASNALESLALDHNAKLWDQRVQLSLAKLTKLASMENATDSDNNLSTLTILQRLDDILEIGGIQDLTYEHILPALHSAIDQKAEIELAMEQFGNETIDRPALRDLLEELLALLIRRHALDADQLINLLTLIDEVQFLEGEEGAVYQHEFYLALRVLQLSGYASSDPVRHDFLLKLIWRRCIIRNDWRAIASADIRSDSDRKSLYRNTALAATLSDCVLEEAYYKRPKGDIYPIPKPSDLINIGSYELIRSRFRAEQWPHIERDIHTEIDLLRHLVEDTKLDDWFPELVLLAEEDLTVLDKEPERIVPQSVKAKFSWI</sequence>
<feature type="domain" description="Nucleoporin Nup133/Nup155-like C-terminal" evidence="9">
    <location>
        <begin position="643"/>
        <end position="1289"/>
    </location>
</feature>
<evidence type="ECO:0000256" key="8">
    <source>
        <dbReference type="SAM" id="MobiDB-lite"/>
    </source>
</evidence>
<dbReference type="InterPro" id="IPR015943">
    <property type="entry name" value="WD40/YVTN_repeat-like_dom_sf"/>
</dbReference>
<keyword evidence="7" id="KW-0539">Nucleus</keyword>
<feature type="region of interest" description="Disordered" evidence="8">
    <location>
        <begin position="1"/>
        <end position="55"/>
    </location>
</feature>
<dbReference type="Gene3D" id="1.20.58.1380">
    <property type="match status" value="1"/>
</dbReference>
<dbReference type="EMBL" id="LFMY01000008">
    <property type="protein sequence ID" value="OKL58905.1"/>
    <property type="molecule type" value="Genomic_DNA"/>
</dbReference>
<evidence type="ECO:0000256" key="5">
    <source>
        <dbReference type="ARBA" id="ARBA00022927"/>
    </source>
</evidence>
<name>A0A225AWT2_TALAT</name>
<evidence type="ECO:0000256" key="3">
    <source>
        <dbReference type="ARBA" id="ARBA00022448"/>
    </source>
</evidence>
<dbReference type="SUPFAM" id="SSF117289">
    <property type="entry name" value="Nucleoporin domain"/>
    <property type="match status" value="1"/>
</dbReference>
<evidence type="ECO:0000256" key="2">
    <source>
        <dbReference type="ARBA" id="ARBA00005569"/>
    </source>
</evidence>
<reference evidence="11 12" key="1">
    <citation type="submission" date="2015-06" db="EMBL/GenBank/DDBJ databases">
        <title>Talaromyces atroroseus IBT 11181 draft genome.</title>
        <authorList>
            <person name="Rasmussen K.B."/>
            <person name="Rasmussen S."/>
            <person name="Petersen B."/>
            <person name="Sicheritz-Ponten T."/>
            <person name="Mortensen U.H."/>
            <person name="Thrane U."/>
        </authorList>
    </citation>
    <scope>NUCLEOTIDE SEQUENCE [LARGE SCALE GENOMIC DNA]</scope>
    <source>
        <strain evidence="11 12">IBT 11181</strain>
    </source>
</reference>
<keyword evidence="12" id="KW-1185">Reference proteome</keyword>
<proteinExistence type="inferred from homology"/>
<keyword evidence="4" id="KW-0509">mRNA transport</keyword>
<dbReference type="GO" id="GO:0016973">
    <property type="term" value="P:poly(A)+ mRNA export from nucleus"/>
    <property type="evidence" value="ECO:0007669"/>
    <property type="project" value="TreeGrafter"/>
</dbReference>
<accession>A0A225AWT2</accession>
<protein>
    <recommendedName>
        <fullName evidence="13">Nucleoporin Nup133/Nup155-like N-terminal domain-containing protein</fullName>
    </recommendedName>
</protein>
<dbReference type="GeneID" id="31005559"/>
<evidence type="ECO:0000313" key="12">
    <source>
        <dbReference type="Proteomes" id="UP000214365"/>
    </source>
</evidence>
<evidence type="ECO:0000256" key="4">
    <source>
        <dbReference type="ARBA" id="ARBA00022816"/>
    </source>
</evidence>
<dbReference type="PANTHER" id="PTHR13405">
    <property type="entry name" value="NUCLEAR PORE COMPLEX PROTEIN NUP133"/>
    <property type="match status" value="1"/>
</dbReference>
<dbReference type="OrthoDB" id="103454at2759"/>
<dbReference type="Proteomes" id="UP000214365">
    <property type="component" value="Unassembled WGS sequence"/>
</dbReference>
<evidence type="ECO:0000256" key="1">
    <source>
        <dbReference type="ARBA" id="ARBA00004259"/>
    </source>
</evidence>
<evidence type="ECO:0000256" key="6">
    <source>
        <dbReference type="ARBA" id="ARBA00023010"/>
    </source>
</evidence>
<keyword evidence="6" id="KW-0811">Translocation</keyword>
<evidence type="ECO:0008006" key="13">
    <source>
        <dbReference type="Google" id="ProtNLM"/>
    </source>
</evidence>
<dbReference type="GO" id="GO:0000972">
    <property type="term" value="P:transcription-dependent tethering of RNA polymerase II gene DNA at nuclear periphery"/>
    <property type="evidence" value="ECO:0007669"/>
    <property type="project" value="TreeGrafter"/>
</dbReference>
<dbReference type="InterPro" id="IPR007187">
    <property type="entry name" value="Nucleoporin_Nup133/Nup155_C"/>
</dbReference>
<keyword evidence="5" id="KW-0653">Protein transport</keyword>
<evidence type="ECO:0000256" key="7">
    <source>
        <dbReference type="ARBA" id="ARBA00023242"/>
    </source>
</evidence>
<dbReference type="Pfam" id="PF08801">
    <property type="entry name" value="Nucleoporin_N"/>
    <property type="match status" value="1"/>
</dbReference>
<organism evidence="11 12">
    <name type="scientific">Talaromyces atroroseus</name>
    <dbReference type="NCBI Taxonomy" id="1441469"/>
    <lineage>
        <taxon>Eukaryota</taxon>
        <taxon>Fungi</taxon>
        <taxon>Dikarya</taxon>
        <taxon>Ascomycota</taxon>
        <taxon>Pezizomycotina</taxon>
        <taxon>Eurotiomycetes</taxon>
        <taxon>Eurotiomycetidae</taxon>
        <taxon>Eurotiales</taxon>
        <taxon>Trichocomaceae</taxon>
        <taxon>Talaromyces</taxon>
        <taxon>Talaromyces sect. Trachyspermi</taxon>
    </lineage>
</organism>
<dbReference type="Pfam" id="PF03177">
    <property type="entry name" value="Nucleoporin_C"/>
    <property type="match status" value="1"/>
</dbReference>
<evidence type="ECO:0000313" key="11">
    <source>
        <dbReference type="EMBL" id="OKL58905.1"/>
    </source>
</evidence>
<evidence type="ECO:0000259" key="10">
    <source>
        <dbReference type="Pfam" id="PF08801"/>
    </source>
</evidence>
<dbReference type="STRING" id="1441469.A0A225AWT2"/>
<gene>
    <name evidence="11" type="ORF">UA08_05803</name>
</gene>
<comment type="caution">
    <text evidence="11">The sequence shown here is derived from an EMBL/GenBank/DDBJ whole genome shotgun (WGS) entry which is preliminary data.</text>
</comment>
<comment type="subcellular location">
    <subcellularLocation>
        <location evidence="1">Nucleus envelope</location>
    </subcellularLocation>
</comment>
<dbReference type="RefSeq" id="XP_020119026.1">
    <property type="nucleotide sequence ID" value="XM_020268113.1"/>
</dbReference>
<feature type="domain" description="Nucleoporin Nup133/Nup155-like N-terminal" evidence="10">
    <location>
        <begin position="107"/>
        <end position="533"/>
    </location>
</feature>
<dbReference type="PANTHER" id="PTHR13405:SF11">
    <property type="entry name" value="NUCLEAR PORE COMPLEX PROTEIN NUP133"/>
    <property type="match status" value="1"/>
</dbReference>